<sequence>MNIFFGEFHLTIKKIKNIQMKSYKIIVVFLLFFVACKTKKQETVMQVKSDTYYTCSMHPKVMLDKPGKCPICGMELIAVKNQPTEKTEEIKLSDQQIQLGNIHTDTITKSFIGDRIVLTATLNFDEMESVSVNARVDGRIDRLYFKNIGDYVNKGDKLFDMYSEELNNAKQEYIMALEKQKKLNNAVIDFNELVQSAKNKLLLWGLTENQIQQLQKNKQPDILTSFYSKSSGYITAINIKEGDYVMEGAAVLRLANLSTLWAEAQVYTSQLSSIDLHGTATVQIPDIPGKEIQGTISFVNPEINPDTRINLIRITIPNTNNQLKPGMPAYVFINNTKKNVLTLPVDAVLRNAGGAMVWVQTEKNTFKTKMVELGLETDNRVEIKSGLSKDDIVVTQGVYLLNSEYIFKKGINPMEGMKM</sequence>
<dbReference type="Pfam" id="PF25967">
    <property type="entry name" value="RND-MFP_C"/>
    <property type="match status" value="1"/>
</dbReference>
<dbReference type="Gene3D" id="2.40.50.100">
    <property type="match status" value="1"/>
</dbReference>
<dbReference type="InterPro" id="IPR006143">
    <property type="entry name" value="RND_pump_MFP"/>
</dbReference>
<evidence type="ECO:0000256" key="2">
    <source>
        <dbReference type="ARBA" id="ARBA00022448"/>
    </source>
</evidence>
<dbReference type="PANTHER" id="PTHR30097">
    <property type="entry name" value="CATION EFFLUX SYSTEM PROTEIN CUSB"/>
    <property type="match status" value="1"/>
</dbReference>
<feature type="domain" description="CusB-like beta-barrel" evidence="5">
    <location>
        <begin position="259"/>
        <end position="335"/>
    </location>
</feature>
<feature type="domain" description="Heavy metal binding" evidence="3">
    <location>
        <begin position="52"/>
        <end position="78"/>
    </location>
</feature>
<evidence type="ECO:0000259" key="6">
    <source>
        <dbReference type="Pfam" id="PF25967"/>
    </source>
</evidence>
<dbReference type="GO" id="GO:0060003">
    <property type="term" value="P:copper ion export"/>
    <property type="evidence" value="ECO:0007669"/>
    <property type="project" value="TreeGrafter"/>
</dbReference>
<accession>A0A1J5T2C7</accession>
<dbReference type="InterPro" id="IPR045800">
    <property type="entry name" value="HMBD"/>
</dbReference>
<dbReference type="EMBL" id="MLJW01000012">
    <property type="protein sequence ID" value="OIR14315.1"/>
    <property type="molecule type" value="Genomic_DNA"/>
</dbReference>
<dbReference type="SUPFAM" id="SSF111369">
    <property type="entry name" value="HlyD-like secretion proteins"/>
    <property type="match status" value="1"/>
</dbReference>
<dbReference type="Pfam" id="PF25919">
    <property type="entry name" value="BSH_CusB"/>
    <property type="match status" value="1"/>
</dbReference>
<dbReference type="Pfam" id="PF19335">
    <property type="entry name" value="HMBD"/>
    <property type="match status" value="1"/>
</dbReference>
<dbReference type="PANTHER" id="PTHR30097:SF15">
    <property type="entry name" value="CATION EFFLUX SYSTEM PROTEIN CUSB"/>
    <property type="match status" value="1"/>
</dbReference>
<feature type="domain" description="Multidrug resistance protein MdtA-like C-terminal permuted SH3" evidence="6">
    <location>
        <begin position="339"/>
        <end position="398"/>
    </location>
</feature>
<comment type="caution">
    <text evidence="7">The sequence shown here is derived from an EMBL/GenBank/DDBJ whole genome shotgun (WGS) entry which is preliminary data.</text>
</comment>
<dbReference type="FunFam" id="2.40.30.170:FF:000010">
    <property type="entry name" value="Efflux RND transporter periplasmic adaptor subunit"/>
    <property type="match status" value="1"/>
</dbReference>
<evidence type="ECO:0000259" key="5">
    <source>
        <dbReference type="Pfam" id="PF25954"/>
    </source>
</evidence>
<reference evidence="7" key="1">
    <citation type="submission" date="2016-10" db="EMBL/GenBank/DDBJ databases">
        <title>Sequence of Gallionella enrichment culture.</title>
        <authorList>
            <person name="Poehlein A."/>
            <person name="Muehling M."/>
            <person name="Daniel R."/>
        </authorList>
    </citation>
    <scope>NUCLEOTIDE SEQUENCE</scope>
</reference>
<proteinExistence type="inferred from homology"/>
<dbReference type="NCBIfam" id="TIGR01730">
    <property type="entry name" value="RND_mfp"/>
    <property type="match status" value="1"/>
</dbReference>
<dbReference type="Pfam" id="PF25954">
    <property type="entry name" value="Beta-barrel_RND_2"/>
    <property type="match status" value="1"/>
</dbReference>
<evidence type="ECO:0000259" key="3">
    <source>
        <dbReference type="Pfam" id="PF19335"/>
    </source>
</evidence>
<dbReference type="InterPro" id="IPR058790">
    <property type="entry name" value="BSH_CusB"/>
</dbReference>
<organism evidence="7">
    <name type="scientific">mine drainage metagenome</name>
    <dbReference type="NCBI Taxonomy" id="410659"/>
    <lineage>
        <taxon>unclassified sequences</taxon>
        <taxon>metagenomes</taxon>
        <taxon>ecological metagenomes</taxon>
    </lineage>
</organism>
<dbReference type="GO" id="GO:0015679">
    <property type="term" value="P:plasma membrane copper ion transport"/>
    <property type="evidence" value="ECO:0007669"/>
    <property type="project" value="TreeGrafter"/>
</dbReference>
<dbReference type="InterPro" id="IPR058792">
    <property type="entry name" value="Beta-barrel_RND_2"/>
</dbReference>
<evidence type="ECO:0000313" key="7">
    <source>
        <dbReference type="EMBL" id="OIR14315.1"/>
    </source>
</evidence>
<dbReference type="GO" id="GO:0030288">
    <property type="term" value="C:outer membrane-bounded periplasmic space"/>
    <property type="evidence" value="ECO:0007669"/>
    <property type="project" value="TreeGrafter"/>
</dbReference>
<dbReference type="GO" id="GO:0016020">
    <property type="term" value="C:membrane"/>
    <property type="evidence" value="ECO:0007669"/>
    <property type="project" value="InterPro"/>
</dbReference>
<dbReference type="Gene3D" id="2.40.30.170">
    <property type="match status" value="1"/>
</dbReference>
<dbReference type="InterPro" id="IPR058627">
    <property type="entry name" value="MdtA-like_C"/>
</dbReference>
<dbReference type="GO" id="GO:0022857">
    <property type="term" value="F:transmembrane transporter activity"/>
    <property type="evidence" value="ECO:0007669"/>
    <property type="project" value="InterPro"/>
</dbReference>
<feature type="domain" description="CusB-like barrel-sandwich hybrid" evidence="4">
    <location>
        <begin position="131"/>
        <end position="254"/>
    </location>
</feature>
<dbReference type="Gene3D" id="2.40.420.20">
    <property type="match status" value="1"/>
</dbReference>
<protein>
    <submittedName>
        <fullName evidence="7">Cation efflux system protein CusB</fullName>
    </submittedName>
</protein>
<gene>
    <name evidence="7" type="primary">cusB_4</name>
    <name evidence="7" type="ORF">GALL_47820</name>
</gene>
<dbReference type="InterPro" id="IPR051909">
    <property type="entry name" value="MFP_Cation_Efflux"/>
</dbReference>
<dbReference type="AlphaFoldDB" id="A0A1J5T2C7"/>
<dbReference type="Gene3D" id="1.10.287.470">
    <property type="entry name" value="Helix hairpin bin"/>
    <property type="match status" value="1"/>
</dbReference>
<evidence type="ECO:0000256" key="1">
    <source>
        <dbReference type="ARBA" id="ARBA00009477"/>
    </source>
</evidence>
<evidence type="ECO:0000259" key="4">
    <source>
        <dbReference type="Pfam" id="PF25919"/>
    </source>
</evidence>
<comment type="similarity">
    <text evidence="1">Belongs to the membrane fusion protein (MFP) (TC 8.A.1) family.</text>
</comment>
<dbReference type="GO" id="GO:0046914">
    <property type="term" value="F:transition metal ion binding"/>
    <property type="evidence" value="ECO:0007669"/>
    <property type="project" value="TreeGrafter"/>
</dbReference>
<keyword evidence="2" id="KW-0813">Transport</keyword>
<name>A0A1J5T2C7_9ZZZZ</name>